<organism evidence="1">
    <name type="scientific">uncultured bacterium W5-102b</name>
    <dbReference type="NCBI Taxonomy" id="1130996"/>
    <lineage>
        <taxon>Bacteria</taxon>
        <taxon>environmental samples</taxon>
    </lineage>
</organism>
<proteinExistence type="predicted"/>
<accession>H9BWK3</accession>
<reference evidence="1" key="1">
    <citation type="submission" date="2011-11" db="EMBL/GenBank/DDBJ databases">
        <title>Construction and analysis of a metagenome of deep-sea sediment.</title>
        <authorList>
            <person name="Huo Y.-Y."/>
            <person name="Cheng H."/>
            <person name="Wu M."/>
        </authorList>
    </citation>
    <scope>NUCLEOTIDE SEQUENCE</scope>
</reference>
<protein>
    <submittedName>
        <fullName evidence="1">Uncharacterized protein</fullName>
    </submittedName>
</protein>
<evidence type="ECO:0000313" key="1">
    <source>
        <dbReference type="EMBL" id="AFD03175.1"/>
    </source>
</evidence>
<sequence>MTGIVDFAKLVRAASTSVDGAVESLAARNASQTLTHLTEAAGFLETTPTMSQQAFGVAGSQVATLMGEFKLAVTDARTAVEQLVGRKGKVRFMARGEATEQLQSLTEFAERLQSAKVVLVDVALDESLLKAITQIEPLQLRASVANGRFKFAHRSTGYAGNNSSASVRRTLDGPAADLAAIRDDVREAQGQFDNIKSESPELLKRLYRESYDQLDAAWQRTGDLELPTRARLDAQRMHALAESKLESMSKQSKTLSEFEMTLEIDRPGAMATHQQQTADLAEALRGSRQADEHLSAIEAKLDAAATEPSDELLGQWSTAGSNSSAAAKTLREQLENHIDVAGAMTPQTYDSWMSVAKPPKQGRSNVDYLDPWQKNAYLWRQADYGPEAADAMVGHLELADGTSTRFVPLFRQGAFHKWTETLFYSHYYARNWHGSPSIYSQHAAAYAPVMVADAVTGVLRPLEASELDGLLRDHPAARGVFHERPKPIDTGWIDHPTTDVVGFPDKMDIVVRNKRGRKRGRFEKAS</sequence>
<dbReference type="AlphaFoldDB" id="H9BWK3"/>
<name>H9BWK3_9BACT</name>
<dbReference type="EMBL" id="JQ085817">
    <property type="protein sequence ID" value="AFD03175.1"/>
    <property type="molecule type" value="Genomic_DNA"/>
</dbReference>